<dbReference type="GO" id="GO:0015297">
    <property type="term" value="F:antiporter activity"/>
    <property type="evidence" value="ECO:0007669"/>
    <property type="project" value="UniProtKB-KW"/>
</dbReference>
<protein>
    <submittedName>
        <fullName evidence="16">Na+/H+ antiporter subunit A</fullName>
    </submittedName>
</protein>
<evidence type="ECO:0000259" key="11">
    <source>
        <dbReference type="Pfam" id="PF00361"/>
    </source>
</evidence>
<feature type="domain" description="MrpA C-terminal/MbhD" evidence="14">
    <location>
        <begin position="601"/>
        <end position="664"/>
    </location>
</feature>
<evidence type="ECO:0000259" key="13">
    <source>
        <dbReference type="Pfam" id="PF04039"/>
    </source>
</evidence>
<evidence type="ECO:0000259" key="15">
    <source>
        <dbReference type="Pfam" id="PF20501"/>
    </source>
</evidence>
<feature type="transmembrane region" description="Helical" evidence="10">
    <location>
        <begin position="161"/>
        <end position="182"/>
    </location>
</feature>
<dbReference type="InterPro" id="IPR042106">
    <property type="entry name" value="Nuo/plastoQ_OxRdtase_6_NuoJ"/>
</dbReference>
<feature type="transmembrane region" description="Helical" evidence="10">
    <location>
        <begin position="838"/>
        <end position="857"/>
    </location>
</feature>
<feature type="transmembrane region" description="Helical" evidence="10">
    <location>
        <begin position="937"/>
        <end position="961"/>
    </location>
</feature>
<dbReference type="Proteomes" id="UP000185628">
    <property type="component" value="Unassembled WGS sequence"/>
</dbReference>
<dbReference type="GO" id="GO:0006811">
    <property type="term" value="P:monoatomic ion transport"/>
    <property type="evidence" value="ECO:0007669"/>
    <property type="project" value="UniProtKB-KW"/>
</dbReference>
<comment type="subcellular location">
    <subcellularLocation>
        <location evidence="1">Cell membrane</location>
        <topology evidence="1">Multi-pass membrane protein</topology>
    </subcellularLocation>
    <subcellularLocation>
        <location evidence="9">Membrane</location>
        <topology evidence="9">Multi-pass membrane protein</topology>
    </subcellularLocation>
</comment>
<keyword evidence="8 10" id="KW-0472">Membrane</keyword>
<accession>A0A1Q5Q1F0</accession>
<dbReference type="PANTHER" id="PTHR43373">
    <property type="entry name" value="NA(+)/H(+) ANTIPORTER SUBUNIT"/>
    <property type="match status" value="1"/>
</dbReference>
<feature type="domain" description="NADH:quinone oxidoreductase/Mrp antiporter transmembrane" evidence="11">
    <location>
        <begin position="126"/>
        <end position="398"/>
    </location>
</feature>
<feature type="transmembrane region" description="Helical" evidence="10">
    <location>
        <begin position="595"/>
        <end position="611"/>
    </location>
</feature>
<evidence type="ECO:0000256" key="9">
    <source>
        <dbReference type="RuleBase" id="RU000320"/>
    </source>
</evidence>
<feature type="transmembrane region" description="Helical" evidence="10">
    <location>
        <begin position="74"/>
        <end position="92"/>
    </location>
</feature>
<feature type="transmembrane region" description="Helical" evidence="10">
    <location>
        <begin position="894"/>
        <end position="917"/>
    </location>
</feature>
<dbReference type="InterPro" id="IPR001750">
    <property type="entry name" value="ND/Mrp_TM"/>
</dbReference>
<proteinExistence type="predicted"/>
<evidence type="ECO:0000256" key="2">
    <source>
        <dbReference type="ARBA" id="ARBA00022448"/>
    </source>
</evidence>
<feature type="transmembrane region" description="Helical" evidence="10">
    <location>
        <begin position="364"/>
        <end position="387"/>
    </location>
</feature>
<dbReference type="InterPro" id="IPR001516">
    <property type="entry name" value="Proton_antipo_N"/>
</dbReference>
<keyword evidence="5 9" id="KW-0812">Transmembrane</keyword>
<dbReference type="Pfam" id="PF13244">
    <property type="entry name" value="MbhD"/>
    <property type="match status" value="1"/>
</dbReference>
<evidence type="ECO:0000256" key="8">
    <source>
        <dbReference type="ARBA" id="ARBA00023136"/>
    </source>
</evidence>
<dbReference type="RefSeq" id="WP_073716991.1">
    <property type="nucleotide sequence ID" value="NZ_MQVR01000054.1"/>
</dbReference>
<organism evidence="16 17">
    <name type="scientific">Bowdeniella nasicola</name>
    <dbReference type="NCBI Taxonomy" id="208480"/>
    <lineage>
        <taxon>Bacteria</taxon>
        <taxon>Bacillati</taxon>
        <taxon>Actinomycetota</taxon>
        <taxon>Actinomycetes</taxon>
        <taxon>Actinomycetales</taxon>
        <taxon>Actinomycetaceae</taxon>
        <taxon>Bowdeniella</taxon>
    </lineage>
</organism>
<evidence type="ECO:0000256" key="10">
    <source>
        <dbReference type="SAM" id="Phobius"/>
    </source>
</evidence>
<dbReference type="Pfam" id="PF00361">
    <property type="entry name" value="Proton_antipo_M"/>
    <property type="match status" value="1"/>
</dbReference>
<evidence type="ECO:0000256" key="4">
    <source>
        <dbReference type="ARBA" id="ARBA00022475"/>
    </source>
</evidence>
<evidence type="ECO:0000313" key="16">
    <source>
        <dbReference type="EMBL" id="OKL53549.1"/>
    </source>
</evidence>
<dbReference type="OrthoDB" id="9811798at2"/>
<feature type="transmembrane region" description="Helical" evidence="10">
    <location>
        <begin position="449"/>
        <end position="470"/>
    </location>
</feature>
<feature type="transmembrane region" description="Helical" evidence="10">
    <location>
        <begin position="560"/>
        <end position="579"/>
    </location>
</feature>
<dbReference type="Pfam" id="PF20501">
    <property type="entry name" value="MbhE"/>
    <property type="match status" value="1"/>
</dbReference>
<sequence length="996" mass="104900">MIVLVCLHALAALVAPAIMRLGRRGFLLLALAPASATVWTLAQTSQVFSSAPPTEVVTWIASLNLMFSFRLDPLAYLMALLVSGVGALVLVYCSPYFARHAQALPRFGAVFVAFAGAMFGLVTTDNTLALYVFWEATTVFSFLLIGHHFDRQTSRRAAHQAIIITTLGGLAMLGGIIILGTMPGGSYSISALVASPPPATGLLIAAIALVLCGAASKSALVPTHFWLPAAMAAPTPVSAYLHAAAMVKAGVYLVARLAPGFAQLGVWQAMVLGLGLATMLVGGYRALRQHDIKLLLAFGTISQLGMMIAIVGHGSRALMLAGLAMILAHALFKSALFLIVGVIDWSVGTRDLRELSGLARRMPVMAVAAGVASASMIGLPPLLGFLGKEAALEGLVAEAGAGHVRDIVVLAAFVVGSILTFAYGLRFFWGAFASKPGVETEPGHALSPLIQTSPVLLAAGAGLGLAPGIVDGYLAPATVAAPGEEGHLTLWGGIGLPLGLTLLIITLGSVMFWQRVRIEAFQQRLAVLPDPEETFRRSEQLLEDVAAAVTARTQRGSLPFYLATVIGTVMAAVLIAILVRTPQLGQVRLFDRPEQVPVAIVTIIAAVLAARSRRRLKAVLLLGVSGYGVALMYALHGAPDLTLTQVLVETVTLVVFILVLRRLPAYFSNRPLRTSRYFRGTLATFAGGVVALLGIIAVAGRTDVPVSANFPAEALNFGYGHNVVNVTLVDIRAWDTFGEISVVLVAATGVASLLFLRSRTGIVDRGRNRRSDTTAAVWDSRTLQAATVLHEATRAAAKKRADELAERGIALRQPGRGRTWLAGSITLAPRRRSVIFDVGSRLIFHTMVLLSLYLLFAGHNAPGGGFAGGLMAGTALIVRYLAAGRYELGETLPLNAGHVLGTGLALAAFAGLLPLFFGGTILQTTVFDFTVPIYGDIHIASALLFDIGVYVLVVGLVLDILRSLGAEIDRHAEIEGEDDSDALITDDAARADEVSP</sequence>
<keyword evidence="3" id="KW-0050">Antiport</keyword>
<dbReference type="STRING" id="208480.SAMN02910418_00735"/>
<feature type="transmembrane region" description="Helical" evidence="10">
    <location>
        <begin position="264"/>
        <end position="287"/>
    </location>
</feature>
<comment type="caution">
    <text evidence="16">The sequence shown here is derived from an EMBL/GenBank/DDBJ whole genome shotgun (WGS) entry which is preliminary data.</text>
</comment>
<evidence type="ECO:0000256" key="3">
    <source>
        <dbReference type="ARBA" id="ARBA00022449"/>
    </source>
</evidence>
<feature type="transmembrane region" description="Helical" evidence="10">
    <location>
        <begin position="618"/>
        <end position="635"/>
    </location>
</feature>
<feature type="transmembrane region" description="Helical" evidence="10">
    <location>
        <begin position="128"/>
        <end position="149"/>
    </location>
</feature>
<dbReference type="PANTHER" id="PTHR43373:SF1">
    <property type="entry name" value="NA(+)_H(+) ANTIPORTER SUBUNIT A"/>
    <property type="match status" value="1"/>
</dbReference>
<evidence type="ECO:0000256" key="7">
    <source>
        <dbReference type="ARBA" id="ARBA00023065"/>
    </source>
</evidence>
<dbReference type="PRINTS" id="PR01434">
    <property type="entry name" value="NADHDHGNASE5"/>
</dbReference>
<keyword evidence="4" id="KW-1003">Cell membrane</keyword>
<feature type="transmembrane region" description="Helical" evidence="10">
    <location>
        <begin position="239"/>
        <end position="258"/>
    </location>
</feature>
<dbReference type="Gene3D" id="1.20.120.1200">
    <property type="entry name" value="NADH-ubiquinone/plastoquinone oxidoreductase chain 6, subunit NuoJ"/>
    <property type="match status" value="1"/>
</dbReference>
<feature type="transmembrane region" description="Helical" evidence="10">
    <location>
        <begin position="407"/>
        <end position="429"/>
    </location>
</feature>
<feature type="domain" description="NADH-Ubiquinone oxidoreductase (complex I) chain 5 N-terminal" evidence="12">
    <location>
        <begin position="60"/>
        <end position="107"/>
    </location>
</feature>
<evidence type="ECO:0000313" key="17">
    <source>
        <dbReference type="Proteomes" id="UP000185628"/>
    </source>
</evidence>
<dbReference type="InterPro" id="IPR007182">
    <property type="entry name" value="MnhB"/>
</dbReference>
<dbReference type="AlphaFoldDB" id="A0A1Q5Q1F0"/>
<feature type="transmembrane region" description="Helical" evidence="10">
    <location>
        <begin position="863"/>
        <end position="882"/>
    </location>
</feature>
<evidence type="ECO:0000259" key="14">
    <source>
        <dbReference type="Pfam" id="PF13244"/>
    </source>
</evidence>
<feature type="domain" description="MrpA C-terminal/MbhE" evidence="15">
    <location>
        <begin position="680"/>
        <end position="754"/>
    </location>
</feature>
<dbReference type="InterPro" id="IPR050616">
    <property type="entry name" value="CPA3_Na-H_Antiporter_A"/>
</dbReference>
<dbReference type="InterPro" id="IPR025383">
    <property type="entry name" value="MrpA_C/MbhD"/>
</dbReference>
<keyword evidence="17" id="KW-1185">Reference proteome</keyword>
<evidence type="ECO:0000256" key="1">
    <source>
        <dbReference type="ARBA" id="ARBA00004651"/>
    </source>
</evidence>
<keyword evidence="2" id="KW-0813">Transport</keyword>
<feature type="transmembrane region" description="Helical" evidence="10">
    <location>
        <begin position="104"/>
        <end position="122"/>
    </location>
</feature>
<name>A0A1Q5Q1F0_9ACTO</name>
<keyword evidence="6 10" id="KW-1133">Transmembrane helix</keyword>
<feature type="domain" description="Na+/H+ antiporter MnhB subunit-related protein" evidence="13">
    <location>
        <begin position="835"/>
        <end position="958"/>
    </location>
</feature>
<dbReference type="InterPro" id="IPR046806">
    <property type="entry name" value="MrpA_C/MbhE"/>
</dbReference>
<evidence type="ECO:0000256" key="6">
    <source>
        <dbReference type="ARBA" id="ARBA00022989"/>
    </source>
</evidence>
<dbReference type="Pfam" id="PF00662">
    <property type="entry name" value="Proton_antipo_N"/>
    <property type="match status" value="1"/>
</dbReference>
<feature type="transmembrane region" description="Helical" evidence="10">
    <location>
        <begin position="490"/>
        <end position="513"/>
    </location>
</feature>
<feature type="transmembrane region" description="Helical" evidence="10">
    <location>
        <begin position="318"/>
        <end position="343"/>
    </location>
</feature>
<evidence type="ECO:0000256" key="5">
    <source>
        <dbReference type="ARBA" id="ARBA00022692"/>
    </source>
</evidence>
<feature type="transmembrane region" description="Helical" evidence="10">
    <location>
        <begin position="641"/>
        <end position="660"/>
    </location>
</feature>
<dbReference type="EMBL" id="MQVR01000054">
    <property type="protein sequence ID" value="OKL53549.1"/>
    <property type="molecule type" value="Genomic_DNA"/>
</dbReference>
<feature type="transmembrane region" description="Helical" evidence="10">
    <location>
        <begin position="294"/>
        <end position="312"/>
    </location>
</feature>
<evidence type="ECO:0000259" key="12">
    <source>
        <dbReference type="Pfam" id="PF00662"/>
    </source>
</evidence>
<reference evidence="17" key="1">
    <citation type="submission" date="2016-12" db="EMBL/GenBank/DDBJ databases">
        <authorList>
            <person name="Meng X."/>
        </authorList>
    </citation>
    <scope>NUCLEOTIDE SEQUENCE [LARGE SCALE GENOMIC DNA]</scope>
    <source>
        <strain evidence="17">DSM 19116</strain>
    </source>
</reference>
<feature type="transmembrane region" description="Helical" evidence="10">
    <location>
        <begin position="737"/>
        <end position="756"/>
    </location>
</feature>
<feature type="transmembrane region" description="Helical" evidence="10">
    <location>
        <begin position="681"/>
        <end position="700"/>
    </location>
</feature>
<dbReference type="NCBIfam" id="NF009284">
    <property type="entry name" value="PRK12644.1"/>
    <property type="match status" value="1"/>
</dbReference>
<keyword evidence="7" id="KW-0406">Ion transport</keyword>
<dbReference type="Pfam" id="PF04039">
    <property type="entry name" value="MnhB"/>
    <property type="match status" value="1"/>
</dbReference>
<feature type="transmembrane region" description="Helical" evidence="10">
    <location>
        <begin position="202"/>
        <end position="227"/>
    </location>
</feature>
<gene>
    <name evidence="16" type="ORF">BSZ39_08910</name>
</gene>
<dbReference type="GO" id="GO:0005886">
    <property type="term" value="C:plasma membrane"/>
    <property type="evidence" value="ECO:0007669"/>
    <property type="project" value="UniProtKB-SubCell"/>
</dbReference>